<dbReference type="GO" id="GO:0004567">
    <property type="term" value="F:beta-mannosidase activity"/>
    <property type="evidence" value="ECO:0007669"/>
    <property type="project" value="UniProtKB-EC"/>
</dbReference>
<dbReference type="InterPro" id="IPR017853">
    <property type="entry name" value="GH"/>
</dbReference>
<dbReference type="SUPFAM" id="SSF49785">
    <property type="entry name" value="Galactose-binding domain-like"/>
    <property type="match status" value="1"/>
</dbReference>
<evidence type="ECO:0000256" key="2">
    <source>
        <dbReference type="ARBA" id="ARBA00007401"/>
    </source>
</evidence>
<sequence length="699" mass="78036">MDLSGQWRATPATDDHRRRSLTLDADDQSWIPVVVPGHWRDLPAFATSDGPILYRCRYQLDPPADGRRRWVIADGIMYQADLWLDGAYLGDTEGFFVHHRFDITALSRLGDDHVLAVEVASPPPHHPRHTITGTTHDLDGHDPAWNPGGIWRPIRIIDTGPVRIDGFKVLCRDADDVRAHLVVSLRLDCERSHTITVHIRVDGEVVDTTDHRVAGGSNEITTSFDVFDPQLWWPRSLGDQPLTTVEVEVEVDGVISDRAERRTGLRVVAWNNWTCSVNGERIFLKGANLLPSRLSLASASADDLRREIDLAIDAGLDALRIHGHIAPDPIYDAADEAGLLLLQDFPLHGIAGRSIRSQAITQADAMVWQLAHHPSIIEWSAHNEPFDPSVRRSPLRWAATHQVPTWNSSILDRWVRRTIENADPTRLASPHSGVLPHLPRLDGTDTHLYIGWHHGDLDDLGRITLAMPRIARFVSEFGAQSIPDTSTAIDPTAWPDLDWNRIERTYRLDRAAIERHVPPTDYATYDDWRAATEAYQSELIRRSIEHYRRLKYHPTGGFCLYSLNDPGTIPLSSVVDHDRQPKRAWSALVAACQDVIVVATPLPSFVTAGDTISTVIHLVNDQRHAIEDAVVTATATWPGGSQTWRFTGRALADSVTRVGQLTCDLPNKLGQLAIDLTATFDGRTITNRYTSALTIPPDD</sequence>
<dbReference type="Gene3D" id="2.60.40.10">
    <property type="entry name" value="Immunoglobulins"/>
    <property type="match status" value="1"/>
</dbReference>
<name>A0A2G6KIN0_9ACTN</name>
<dbReference type="Gene3D" id="3.20.20.80">
    <property type="entry name" value="Glycosidases"/>
    <property type="match status" value="1"/>
</dbReference>
<evidence type="ECO:0000256" key="5">
    <source>
        <dbReference type="ARBA" id="ARBA00023295"/>
    </source>
</evidence>
<dbReference type="SUPFAM" id="SSF49303">
    <property type="entry name" value="beta-Galactosidase/glucuronidase domain"/>
    <property type="match status" value="1"/>
</dbReference>
<evidence type="ECO:0000256" key="3">
    <source>
        <dbReference type="ARBA" id="ARBA00012754"/>
    </source>
</evidence>
<dbReference type="InterPro" id="IPR006102">
    <property type="entry name" value="Ig-like_GH2"/>
</dbReference>
<dbReference type="GO" id="GO:0006516">
    <property type="term" value="P:glycoprotein catabolic process"/>
    <property type="evidence" value="ECO:0007669"/>
    <property type="project" value="TreeGrafter"/>
</dbReference>
<dbReference type="InterPro" id="IPR008979">
    <property type="entry name" value="Galactose-bd-like_sf"/>
</dbReference>
<accession>A0A2G6KIN0</accession>
<dbReference type="InterPro" id="IPR050887">
    <property type="entry name" value="Beta-mannosidase_GH2"/>
</dbReference>
<dbReference type="EMBL" id="PDSL01000010">
    <property type="protein sequence ID" value="PIE34669.1"/>
    <property type="molecule type" value="Genomic_DNA"/>
</dbReference>
<evidence type="ECO:0000313" key="8">
    <source>
        <dbReference type="EMBL" id="PIE34669.1"/>
    </source>
</evidence>
<dbReference type="InterPro" id="IPR036156">
    <property type="entry name" value="Beta-gal/glucu_dom_sf"/>
</dbReference>
<dbReference type="AlphaFoldDB" id="A0A2G6KIN0"/>
<evidence type="ECO:0000256" key="4">
    <source>
        <dbReference type="ARBA" id="ARBA00022801"/>
    </source>
</evidence>
<dbReference type="Proteomes" id="UP000230914">
    <property type="component" value="Unassembled WGS sequence"/>
</dbReference>
<dbReference type="InterPro" id="IPR054593">
    <property type="entry name" value="Beta-mannosidase-like_N2"/>
</dbReference>
<protein>
    <recommendedName>
        <fullName evidence="3">beta-mannosidase</fullName>
        <ecNumber evidence="3">3.2.1.25</ecNumber>
    </recommendedName>
</protein>
<evidence type="ECO:0000259" key="6">
    <source>
        <dbReference type="Pfam" id="PF00703"/>
    </source>
</evidence>
<dbReference type="PANTHER" id="PTHR43730:SF1">
    <property type="entry name" value="BETA-MANNOSIDASE"/>
    <property type="match status" value="1"/>
</dbReference>
<feature type="domain" description="Beta-mannosidase-like galactose-binding" evidence="7">
    <location>
        <begin position="53"/>
        <end position="124"/>
    </location>
</feature>
<comment type="similarity">
    <text evidence="2">Belongs to the glycosyl hydrolase 2 family.</text>
</comment>
<comment type="catalytic activity">
    <reaction evidence="1">
        <text>Hydrolysis of terminal, non-reducing beta-D-mannose residues in beta-D-mannosides.</text>
        <dbReference type="EC" id="3.2.1.25"/>
    </reaction>
</comment>
<reference evidence="8 9" key="1">
    <citation type="submission" date="2017-10" db="EMBL/GenBank/DDBJ databases">
        <title>Novel microbial diversity and functional potential in the marine mammal oral microbiome.</title>
        <authorList>
            <person name="Dudek N.K."/>
            <person name="Sun C.L."/>
            <person name="Burstein D."/>
            <person name="Kantor R.S."/>
            <person name="Aliaga Goltsman D.S."/>
            <person name="Bik E.M."/>
            <person name="Thomas B.C."/>
            <person name="Banfield J.F."/>
            <person name="Relman D.A."/>
        </authorList>
    </citation>
    <scope>NUCLEOTIDE SEQUENCE [LARGE SCALE GENOMIC DNA]</scope>
    <source>
        <strain evidence="8">DOLJORAL78_61_10</strain>
    </source>
</reference>
<dbReference type="InterPro" id="IPR013783">
    <property type="entry name" value="Ig-like_fold"/>
</dbReference>
<organism evidence="8 9">
    <name type="scientific">Ilumatobacter coccineus</name>
    <dbReference type="NCBI Taxonomy" id="467094"/>
    <lineage>
        <taxon>Bacteria</taxon>
        <taxon>Bacillati</taxon>
        <taxon>Actinomycetota</taxon>
        <taxon>Acidimicrobiia</taxon>
        <taxon>Acidimicrobiales</taxon>
        <taxon>Ilumatobacteraceae</taxon>
        <taxon>Ilumatobacter</taxon>
    </lineage>
</organism>
<dbReference type="EC" id="3.2.1.25" evidence="3"/>
<dbReference type="Gene3D" id="2.60.120.260">
    <property type="entry name" value="Galactose-binding domain-like"/>
    <property type="match status" value="1"/>
</dbReference>
<gene>
    <name evidence="8" type="ORF">CSA55_00385</name>
</gene>
<keyword evidence="5" id="KW-0326">Glycosidase</keyword>
<dbReference type="Pfam" id="PF00703">
    <property type="entry name" value="Glyco_hydro_2"/>
    <property type="match status" value="1"/>
</dbReference>
<keyword evidence="4" id="KW-0378">Hydrolase</keyword>
<evidence type="ECO:0000259" key="7">
    <source>
        <dbReference type="Pfam" id="PF22666"/>
    </source>
</evidence>
<evidence type="ECO:0000256" key="1">
    <source>
        <dbReference type="ARBA" id="ARBA00000829"/>
    </source>
</evidence>
<dbReference type="PANTHER" id="PTHR43730">
    <property type="entry name" value="BETA-MANNOSIDASE"/>
    <property type="match status" value="1"/>
</dbReference>
<comment type="caution">
    <text evidence="8">The sequence shown here is derived from an EMBL/GenBank/DDBJ whole genome shotgun (WGS) entry which is preliminary data.</text>
</comment>
<proteinExistence type="inferred from homology"/>
<feature type="domain" description="Glycoside hydrolase family 2 immunoglobulin-like beta-sandwich" evidence="6">
    <location>
        <begin position="163"/>
        <end position="266"/>
    </location>
</feature>
<evidence type="ECO:0000313" key="9">
    <source>
        <dbReference type="Proteomes" id="UP000230914"/>
    </source>
</evidence>
<dbReference type="SUPFAM" id="SSF51445">
    <property type="entry name" value="(Trans)glycosidases"/>
    <property type="match status" value="1"/>
</dbReference>
<dbReference type="GO" id="GO:0005975">
    <property type="term" value="P:carbohydrate metabolic process"/>
    <property type="evidence" value="ECO:0007669"/>
    <property type="project" value="InterPro"/>
</dbReference>
<dbReference type="Pfam" id="PF22666">
    <property type="entry name" value="Glyco_hydro_2_N2"/>
    <property type="match status" value="1"/>
</dbReference>